<feature type="domain" description="Beta-lactamase-related" evidence="3">
    <location>
        <begin position="42"/>
        <end position="367"/>
    </location>
</feature>
<sequence length="524" mass="55079">MSIHHRMRHAVALTLALLLALLLGAPLASAVAGPASTAHADLDAYIRERMDATGTPGLSYAVVGPDGPVHQRSWGHDGRGAPVTADTPFLWGSVAKPVTATAVMTLVQDGRLALDDRVVDHLPAFRFGGAEHASEVTVRHLLDQTAGIPAAATFKVTDCHDPDCPPPADRISALDDVTPLGPPGAEYAYTSANYLLLAAVVEAVTGRPYAEYLRTRVLRPAGMDGAVADGASARERRLAPGHQLMWGRPAAVADGYDEHGAAYGYTGGALHDLAAFAALQLRRGKAPDGARILTEESVRLMRTEGTLASGEGTGYGFGWRVGGLEAPLDKAVWHIGASPGYSAMLFLLPGQNQALVIQQNLHGLLQDEAIMEVGFGAARILAGGEAPSDAPSMWLYDLTIWGTTALAVLMLLAAARSVQLLIRRSALRTSRARRVMVTALWAVAGALPGVLLAMLVKFMGVEQAWSWFPDLCIALWVAAVAGVLVIGLRLAGAVRPARRRESPAVRENPAVVAAAPGSDVPAVQ</sequence>
<keyword evidence="1" id="KW-0812">Transmembrane</keyword>
<dbReference type="SUPFAM" id="SSF56601">
    <property type="entry name" value="beta-lactamase/transpeptidase-like"/>
    <property type="match status" value="1"/>
</dbReference>
<gene>
    <name evidence="4" type="ORF">SAMN05421806_13313</name>
</gene>
<feature type="chain" id="PRO_5039639587" evidence="2">
    <location>
        <begin position="31"/>
        <end position="524"/>
    </location>
</feature>
<dbReference type="EMBL" id="FNFF01000033">
    <property type="protein sequence ID" value="SDL38859.1"/>
    <property type="molecule type" value="Genomic_DNA"/>
</dbReference>
<feature type="transmembrane region" description="Helical" evidence="1">
    <location>
        <begin position="467"/>
        <end position="491"/>
    </location>
</feature>
<feature type="transmembrane region" description="Helical" evidence="1">
    <location>
        <begin position="435"/>
        <end position="455"/>
    </location>
</feature>
<name>A0A1G9JMW1_9ACTN</name>
<accession>A0A1G9JMW1</accession>
<dbReference type="Pfam" id="PF00144">
    <property type="entry name" value="Beta-lactamase"/>
    <property type="match status" value="1"/>
</dbReference>
<feature type="transmembrane region" description="Helical" evidence="1">
    <location>
        <begin position="393"/>
        <end position="414"/>
    </location>
</feature>
<dbReference type="STRING" id="417292.SAMN05421806_13313"/>
<dbReference type="PANTHER" id="PTHR46825">
    <property type="entry name" value="D-ALANYL-D-ALANINE-CARBOXYPEPTIDASE/ENDOPEPTIDASE AMPH"/>
    <property type="match status" value="1"/>
</dbReference>
<keyword evidence="5" id="KW-1185">Reference proteome</keyword>
<dbReference type="InterPro" id="IPR050491">
    <property type="entry name" value="AmpC-like"/>
</dbReference>
<dbReference type="AlphaFoldDB" id="A0A1G9JMW1"/>
<keyword evidence="1" id="KW-1133">Transmembrane helix</keyword>
<evidence type="ECO:0000256" key="2">
    <source>
        <dbReference type="SAM" id="SignalP"/>
    </source>
</evidence>
<evidence type="ECO:0000313" key="4">
    <source>
        <dbReference type="EMBL" id="SDL38859.1"/>
    </source>
</evidence>
<dbReference type="InterPro" id="IPR012338">
    <property type="entry name" value="Beta-lactam/transpept-like"/>
</dbReference>
<reference evidence="4 5" key="1">
    <citation type="submission" date="2016-10" db="EMBL/GenBank/DDBJ databases">
        <authorList>
            <person name="de Groot N.N."/>
        </authorList>
    </citation>
    <scope>NUCLEOTIDE SEQUENCE [LARGE SCALE GENOMIC DNA]</scope>
    <source>
        <strain evidence="4 5">CGMCC 4.5727</strain>
    </source>
</reference>
<keyword evidence="2" id="KW-0732">Signal</keyword>
<evidence type="ECO:0000256" key="1">
    <source>
        <dbReference type="SAM" id="Phobius"/>
    </source>
</evidence>
<dbReference type="Proteomes" id="UP000199155">
    <property type="component" value="Unassembled WGS sequence"/>
</dbReference>
<evidence type="ECO:0000313" key="5">
    <source>
        <dbReference type="Proteomes" id="UP000199155"/>
    </source>
</evidence>
<keyword evidence="1" id="KW-0472">Membrane</keyword>
<dbReference type="PANTHER" id="PTHR46825:SF9">
    <property type="entry name" value="BETA-LACTAMASE-RELATED DOMAIN-CONTAINING PROTEIN"/>
    <property type="match status" value="1"/>
</dbReference>
<evidence type="ECO:0000259" key="3">
    <source>
        <dbReference type="Pfam" id="PF00144"/>
    </source>
</evidence>
<dbReference type="InterPro" id="IPR001466">
    <property type="entry name" value="Beta-lactam-related"/>
</dbReference>
<protein>
    <submittedName>
        <fullName evidence="4">CubicO group peptidase, beta-lactamase class C family</fullName>
    </submittedName>
</protein>
<organism evidence="4 5">
    <name type="scientific">Streptomyces indicus</name>
    <dbReference type="NCBI Taxonomy" id="417292"/>
    <lineage>
        <taxon>Bacteria</taxon>
        <taxon>Bacillati</taxon>
        <taxon>Actinomycetota</taxon>
        <taxon>Actinomycetes</taxon>
        <taxon>Kitasatosporales</taxon>
        <taxon>Streptomycetaceae</taxon>
        <taxon>Streptomyces</taxon>
    </lineage>
</organism>
<feature type="signal peptide" evidence="2">
    <location>
        <begin position="1"/>
        <end position="30"/>
    </location>
</feature>
<proteinExistence type="predicted"/>
<dbReference type="Gene3D" id="3.40.710.10">
    <property type="entry name" value="DD-peptidase/beta-lactamase superfamily"/>
    <property type="match status" value="1"/>
</dbReference>
<dbReference type="RefSeq" id="WP_245769743.1">
    <property type="nucleotide sequence ID" value="NZ_FNFF01000033.1"/>
</dbReference>